<reference evidence="1 2" key="1">
    <citation type="submission" date="2018-11" db="EMBL/GenBank/DDBJ databases">
        <title>Sequencing the genomes of 1000 actinobacteria strains.</title>
        <authorList>
            <person name="Klenk H.-P."/>
        </authorList>
    </citation>
    <scope>NUCLEOTIDE SEQUENCE [LARGE SCALE GENOMIC DNA]</scope>
    <source>
        <strain evidence="1 2">DSM 44231</strain>
    </source>
</reference>
<protein>
    <submittedName>
        <fullName evidence="1">Streptomycin 6-kinase</fullName>
    </submittedName>
</protein>
<dbReference type="OrthoDB" id="3638028at2"/>
<sequence length="285" mass="31153">MITVPDGFGAILGDQAREWRAALPALATKCCARWRLTPDGDLLHGNVAVVLPVRRADGHPAVLKLTWLDDETRQEPAALRAWDGQGVVALLDHDDQDGALLLERLDHTRSLLDAPIEEALAVTGGLLRRLRVPAGPGLRRHEFPDLVAENAALGGPLPAALVEQARELGRDLAGTAGNTLVNQDLHYENVLRGDREPWLMIDPKPLAGDREFGVIPLLWNRFGELAGDRGLRDRFAALCDIGELDGGRARAWTFCRAVDTWLWCLEGGWDGMAVAVEAISRAFRP</sequence>
<accession>A0A3N1H7H7</accession>
<dbReference type="Proteomes" id="UP000268727">
    <property type="component" value="Unassembled WGS sequence"/>
</dbReference>
<keyword evidence="1" id="KW-0808">Transferase</keyword>
<dbReference type="RefSeq" id="WP_123744039.1">
    <property type="nucleotide sequence ID" value="NZ_RJKM01000001.1"/>
</dbReference>
<keyword evidence="2" id="KW-1185">Reference proteome</keyword>
<evidence type="ECO:0000313" key="2">
    <source>
        <dbReference type="Proteomes" id="UP000268727"/>
    </source>
</evidence>
<organism evidence="1 2">
    <name type="scientific">Saccharothrix texasensis</name>
    <dbReference type="NCBI Taxonomy" id="103734"/>
    <lineage>
        <taxon>Bacteria</taxon>
        <taxon>Bacillati</taxon>
        <taxon>Actinomycetota</taxon>
        <taxon>Actinomycetes</taxon>
        <taxon>Pseudonocardiales</taxon>
        <taxon>Pseudonocardiaceae</taxon>
        <taxon>Saccharothrix</taxon>
    </lineage>
</organism>
<dbReference type="GO" id="GO:0019748">
    <property type="term" value="P:secondary metabolic process"/>
    <property type="evidence" value="ECO:0007669"/>
    <property type="project" value="InterPro"/>
</dbReference>
<dbReference type="InterPro" id="IPR006748">
    <property type="entry name" value="NH2Glyco/OHUrea_AB-resist_kin"/>
</dbReference>
<dbReference type="Pfam" id="PF04655">
    <property type="entry name" value="APH_6_hur"/>
    <property type="match status" value="1"/>
</dbReference>
<keyword evidence="1" id="KW-0418">Kinase</keyword>
<comment type="caution">
    <text evidence="1">The sequence shown here is derived from an EMBL/GenBank/DDBJ whole genome shotgun (WGS) entry which is preliminary data.</text>
</comment>
<dbReference type="GO" id="GO:0016301">
    <property type="term" value="F:kinase activity"/>
    <property type="evidence" value="ECO:0007669"/>
    <property type="project" value="UniProtKB-KW"/>
</dbReference>
<dbReference type="AlphaFoldDB" id="A0A3N1H7H7"/>
<gene>
    <name evidence="1" type="ORF">EDD40_3745</name>
</gene>
<evidence type="ECO:0000313" key="1">
    <source>
        <dbReference type="EMBL" id="ROP38391.1"/>
    </source>
</evidence>
<name>A0A3N1H7H7_9PSEU</name>
<dbReference type="InterPro" id="IPR011009">
    <property type="entry name" value="Kinase-like_dom_sf"/>
</dbReference>
<dbReference type="GO" id="GO:0016773">
    <property type="term" value="F:phosphotransferase activity, alcohol group as acceptor"/>
    <property type="evidence" value="ECO:0007669"/>
    <property type="project" value="InterPro"/>
</dbReference>
<dbReference type="EMBL" id="RJKM01000001">
    <property type="protein sequence ID" value="ROP38391.1"/>
    <property type="molecule type" value="Genomic_DNA"/>
</dbReference>
<dbReference type="SUPFAM" id="SSF56112">
    <property type="entry name" value="Protein kinase-like (PK-like)"/>
    <property type="match status" value="1"/>
</dbReference>
<proteinExistence type="predicted"/>